<evidence type="ECO:0000256" key="2">
    <source>
        <dbReference type="SAM" id="Phobius"/>
    </source>
</evidence>
<gene>
    <name evidence="3" type="ORF">R5R35_012770</name>
</gene>
<proteinExistence type="predicted"/>
<keyword evidence="4" id="KW-1185">Reference proteome</keyword>
<feature type="transmembrane region" description="Helical" evidence="2">
    <location>
        <begin position="45"/>
        <end position="67"/>
    </location>
</feature>
<organism evidence="3 4">
    <name type="scientific">Gryllus longicercus</name>
    <dbReference type="NCBI Taxonomy" id="2509291"/>
    <lineage>
        <taxon>Eukaryota</taxon>
        <taxon>Metazoa</taxon>
        <taxon>Ecdysozoa</taxon>
        <taxon>Arthropoda</taxon>
        <taxon>Hexapoda</taxon>
        <taxon>Insecta</taxon>
        <taxon>Pterygota</taxon>
        <taxon>Neoptera</taxon>
        <taxon>Polyneoptera</taxon>
        <taxon>Orthoptera</taxon>
        <taxon>Ensifera</taxon>
        <taxon>Gryllidea</taxon>
        <taxon>Grylloidea</taxon>
        <taxon>Gryllidae</taxon>
        <taxon>Gryllinae</taxon>
        <taxon>Gryllus</taxon>
    </lineage>
</organism>
<dbReference type="AlphaFoldDB" id="A0AAN9VHY5"/>
<dbReference type="EMBL" id="JAZDUA010000238">
    <property type="protein sequence ID" value="KAK7863156.1"/>
    <property type="molecule type" value="Genomic_DNA"/>
</dbReference>
<evidence type="ECO:0008006" key="5">
    <source>
        <dbReference type="Google" id="ProtNLM"/>
    </source>
</evidence>
<dbReference type="GO" id="GO:0016020">
    <property type="term" value="C:membrane"/>
    <property type="evidence" value="ECO:0007669"/>
    <property type="project" value="InterPro"/>
</dbReference>
<dbReference type="InterPro" id="IPR004156">
    <property type="entry name" value="OATP"/>
</dbReference>
<protein>
    <recommendedName>
        <fullName evidence="5">Major facilitator superfamily (MFS) profile domain-containing protein</fullName>
    </recommendedName>
</protein>
<keyword evidence="2" id="KW-0812">Transmembrane</keyword>
<comment type="caution">
    <text evidence="3">The sequence shown here is derived from an EMBL/GenBank/DDBJ whole genome shotgun (WGS) entry which is preliminary data.</text>
</comment>
<dbReference type="Proteomes" id="UP001378592">
    <property type="component" value="Unassembled WGS sequence"/>
</dbReference>
<dbReference type="GO" id="GO:0043252">
    <property type="term" value="P:sodium-independent organic anion transport"/>
    <property type="evidence" value="ECO:0007669"/>
    <property type="project" value="TreeGrafter"/>
</dbReference>
<evidence type="ECO:0000256" key="1">
    <source>
        <dbReference type="ARBA" id="ARBA00023157"/>
    </source>
</evidence>
<dbReference type="SUPFAM" id="SSF103473">
    <property type="entry name" value="MFS general substrate transporter"/>
    <property type="match status" value="1"/>
</dbReference>
<dbReference type="GO" id="GO:0015347">
    <property type="term" value="F:sodium-independent organic anion transmembrane transporter activity"/>
    <property type="evidence" value="ECO:0007669"/>
    <property type="project" value="TreeGrafter"/>
</dbReference>
<evidence type="ECO:0000313" key="3">
    <source>
        <dbReference type="EMBL" id="KAK7863156.1"/>
    </source>
</evidence>
<name>A0AAN9VHY5_9ORTH</name>
<dbReference type="Gene3D" id="1.20.1250.20">
    <property type="entry name" value="MFS general substrate transporter like domains"/>
    <property type="match status" value="1"/>
</dbReference>
<dbReference type="PANTHER" id="PTHR11388:SF131">
    <property type="entry name" value="SOLUTE CARRIER ORGANIC ANION TRANSPORTER FAMILY MEMBER"/>
    <property type="match status" value="1"/>
</dbReference>
<keyword evidence="2" id="KW-1133">Transmembrane helix</keyword>
<dbReference type="PANTHER" id="PTHR11388">
    <property type="entry name" value="ORGANIC ANION TRANSPORTER"/>
    <property type="match status" value="1"/>
</dbReference>
<dbReference type="InterPro" id="IPR036259">
    <property type="entry name" value="MFS_trans_sf"/>
</dbReference>
<dbReference type="Pfam" id="PF03137">
    <property type="entry name" value="OATP"/>
    <property type="match status" value="1"/>
</dbReference>
<feature type="transmembrane region" description="Helical" evidence="2">
    <location>
        <begin position="6"/>
        <end position="24"/>
    </location>
</feature>
<reference evidence="3 4" key="1">
    <citation type="submission" date="2024-03" db="EMBL/GenBank/DDBJ databases">
        <title>The genome assembly and annotation of the cricket Gryllus longicercus Weissman &amp; Gray.</title>
        <authorList>
            <person name="Szrajer S."/>
            <person name="Gray D."/>
            <person name="Ylla G."/>
        </authorList>
    </citation>
    <scope>NUCLEOTIDE SEQUENCE [LARGE SCALE GENOMIC DNA]</scope>
    <source>
        <strain evidence="3">DAG 2021-001</strain>
        <tissue evidence="3">Whole body minus gut</tissue>
    </source>
</reference>
<accession>A0AAN9VHY5</accession>
<keyword evidence="1" id="KW-1015">Disulfide bond</keyword>
<evidence type="ECO:0000313" key="4">
    <source>
        <dbReference type="Proteomes" id="UP001378592"/>
    </source>
</evidence>
<keyword evidence="2" id="KW-0472">Membrane</keyword>
<sequence>MPLVLIFLSQFVLGVGTTLYYALGQTYLDDNTNKRRTPLMLGCVLALRTIGPAFGFILGFACLRIYIAPSLTPLIDKDDPRWLGAWWLGK</sequence>